<evidence type="ECO:0000256" key="6">
    <source>
        <dbReference type="SAM" id="MobiDB-lite"/>
    </source>
</evidence>
<feature type="compositionally biased region" description="Gly residues" evidence="6">
    <location>
        <begin position="469"/>
        <end position="480"/>
    </location>
</feature>
<keyword evidence="2" id="KW-0378">Hydrolase</keyword>
<evidence type="ECO:0000256" key="4">
    <source>
        <dbReference type="ARBA" id="ARBA00023098"/>
    </source>
</evidence>
<dbReference type="InterPro" id="IPR016035">
    <property type="entry name" value="Acyl_Trfase/lysoPLipase"/>
</dbReference>
<keyword evidence="1" id="KW-0677">Repeat</keyword>
<dbReference type="InterPro" id="IPR047148">
    <property type="entry name" value="PLPL9"/>
</dbReference>
<keyword evidence="9" id="KW-1185">Reference proteome</keyword>
<feature type="region of interest" description="Disordered" evidence="6">
    <location>
        <begin position="564"/>
        <end position="611"/>
    </location>
</feature>
<dbReference type="GO" id="GO:0006629">
    <property type="term" value="P:lipid metabolic process"/>
    <property type="evidence" value="ECO:0007669"/>
    <property type="project" value="UniProtKB-KW"/>
</dbReference>
<reference evidence="8 9" key="2">
    <citation type="submission" date="2018-11" db="EMBL/GenBank/DDBJ databases">
        <authorList>
            <consortium name="Pathogen Informatics"/>
        </authorList>
    </citation>
    <scope>NUCLEOTIDE SEQUENCE [LARGE SCALE GENOMIC DNA]</scope>
    <source>
        <strain evidence="8 9">NST_G2</strain>
    </source>
</reference>
<dbReference type="InterPro" id="IPR002641">
    <property type="entry name" value="PNPLA_dom"/>
</dbReference>
<dbReference type="PROSITE" id="PS51635">
    <property type="entry name" value="PNPLA"/>
    <property type="match status" value="1"/>
</dbReference>
<name>A0A183T4X3_SCHSO</name>
<gene>
    <name evidence="8" type="ORF">SSLN_LOCUS11521</name>
</gene>
<proteinExistence type="predicted"/>
<dbReference type="WBParaSite" id="SSLN_0001196601-mRNA-1">
    <property type="protein sequence ID" value="SSLN_0001196601-mRNA-1"/>
    <property type="gene ID" value="SSLN_0001196601"/>
</dbReference>
<feature type="compositionally biased region" description="Basic and acidic residues" evidence="6">
    <location>
        <begin position="601"/>
        <end position="611"/>
    </location>
</feature>
<dbReference type="EMBL" id="UYSU01036595">
    <property type="protein sequence ID" value="VDL97906.1"/>
    <property type="molecule type" value="Genomic_DNA"/>
</dbReference>
<dbReference type="GO" id="GO:0052816">
    <property type="term" value="F:long-chain fatty acyl-CoA hydrolase activity"/>
    <property type="evidence" value="ECO:0007669"/>
    <property type="project" value="TreeGrafter"/>
</dbReference>
<evidence type="ECO:0000259" key="7">
    <source>
        <dbReference type="PROSITE" id="PS51635"/>
    </source>
</evidence>
<evidence type="ECO:0000313" key="8">
    <source>
        <dbReference type="EMBL" id="VDL97906.1"/>
    </source>
</evidence>
<dbReference type="GO" id="GO:2000304">
    <property type="term" value="P:positive regulation of ceramide biosynthetic process"/>
    <property type="evidence" value="ECO:0007669"/>
    <property type="project" value="TreeGrafter"/>
</dbReference>
<keyword evidence="4" id="KW-0443">Lipid metabolism</keyword>
<feature type="short sequence motif" description="GXGXXG" evidence="5">
    <location>
        <begin position="628"/>
        <end position="633"/>
    </location>
</feature>
<dbReference type="GO" id="GO:0005739">
    <property type="term" value="C:mitochondrion"/>
    <property type="evidence" value="ECO:0007669"/>
    <property type="project" value="TreeGrafter"/>
</dbReference>
<evidence type="ECO:0000313" key="10">
    <source>
        <dbReference type="WBParaSite" id="SSLN_0001196601-mRNA-1"/>
    </source>
</evidence>
<sequence>PAPPGVEHTVDLVEIDGRTAIHVEDERKVDPKTPDAYILYALLVFEADPNAEDNNGHTSRHWLCRHESGMRRIVLFNGTSNRTGVPVGADYVTTLDTVSVRPVGAPSCSCRVTGQVLIAPPDVAKDTALYALDAVRARRCPVDREQCTAGCIALESVAARQRRPTPSMQQSMSLSFLFQLLQEKMGSSSPDVNNPAETPREATSLVENELIFNGTPPAPVLDVTHLKDDLGFAVDCPGAIRTNRPLNATVDLRQYDEEEEYTLDRMGAASTVRSVDNDLFSCIISKTKRNSRHKKTALSRSIFTRHRSGQSGAAPAARIGRLFRPTVPPSLLGDPGTEADDSDLPGPPVTSADESRTAVRQSVSDVNPPGSALQQHLLSTGDADSYPSTVNDNRLTPSRSLTAIETLESVGESSPRSAEAEEEEGEEEKSTSFSLGPSVFSFLSVALPFLADVFSPTPSKSADFDGGKGSEGGSGDGDVGGTTPPAVSKELSSIAEASKPEPLLESPICDLPSDSSPVFHVPIDSSDPGRQDSDFTWSRQFPECYAPANVPCCRQRNSRRIAVDRTRDETASPAVHKPSNVIDGSEGVRSMGASSPLCTETRGRPPKHTDAEGFRCSKRGYRVLSLDGGGIRGLILCQALRALERTAGRPIRELYDWIIGTSTGAMLALNIAQGKCIRRNRCLYFQLKDRVFSGKRPYPTDALENLLASEFGSQSLLTDITDIR</sequence>
<dbReference type="PANTHER" id="PTHR24139:SF34">
    <property type="entry name" value="85_88 KDA CALCIUM-INDEPENDENT PHOSPHOLIPASE A2"/>
    <property type="match status" value="1"/>
</dbReference>
<feature type="compositionally biased region" description="Polar residues" evidence="6">
    <location>
        <begin position="386"/>
        <end position="400"/>
    </location>
</feature>
<comment type="caution">
    <text evidence="5">Lacks conserved residue(s) required for the propagation of feature annotation.</text>
</comment>
<dbReference type="STRING" id="70667.A0A183T4X3"/>
<organism evidence="10">
    <name type="scientific">Schistocephalus solidus</name>
    <name type="common">Tapeworm</name>
    <dbReference type="NCBI Taxonomy" id="70667"/>
    <lineage>
        <taxon>Eukaryota</taxon>
        <taxon>Metazoa</taxon>
        <taxon>Spiralia</taxon>
        <taxon>Lophotrochozoa</taxon>
        <taxon>Platyhelminthes</taxon>
        <taxon>Cestoda</taxon>
        <taxon>Eucestoda</taxon>
        <taxon>Diphyllobothriidea</taxon>
        <taxon>Diphyllobothriidae</taxon>
        <taxon>Schistocephalus</taxon>
    </lineage>
</organism>
<feature type="region of interest" description="Disordered" evidence="6">
    <location>
        <begin position="458"/>
        <end position="534"/>
    </location>
</feature>
<evidence type="ECO:0000256" key="3">
    <source>
        <dbReference type="ARBA" id="ARBA00023043"/>
    </source>
</evidence>
<protein>
    <submittedName>
        <fullName evidence="10">PNPLA domain-containing protein</fullName>
    </submittedName>
</protein>
<dbReference type="PANTHER" id="PTHR24139">
    <property type="entry name" value="CALCIUM-INDEPENDENT PHOSPHOLIPASE A2"/>
    <property type="match status" value="1"/>
</dbReference>
<evidence type="ECO:0000256" key="2">
    <source>
        <dbReference type="ARBA" id="ARBA00022801"/>
    </source>
</evidence>
<evidence type="ECO:0000256" key="1">
    <source>
        <dbReference type="ARBA" id="ARBA00022737"/>
    </source>
</evidence>
<accession>A0A183T4X3</accession>
<dbReference type="SUPFAM" id="SSF52151">
    <property type="entry name" value="FabD/lysophospholipase-like"/>
    <property type="match status" value="1"/>
</dbReference>
<dbReference type="GO" id="GO:0047499">
    <property type="term" value="F:calcium-independent phospholipase A2 activity"/>
    <property type="evidence" value="ECO:0007669"/>
    <property type="project" value="InterPro"/>
</dbReference>
<evidence type="ECO:0000313" key="9">
    <source>
        <dbReference type="Proteomes" id="UP000275846"/>
    </source>
</evidence>
<feature type="domain" description="PNPLA" evidence="7">
    <location>
        <begin position="624"/>
        <end position="724"/>
    </location>
</feature>
<keyword evidence="3" id="KW-0040">ANK repeat</keyword>
<dbReference type="Proteomes" id="UP000275846">
    <property type="component" value="Unassembled WGS sequence"/>
</dbReference>
<dbReference type="Gene3D" id="3.40.1090.10">
    <property type="entry name" value="Cytosolic phospholipase A2 catalytic domain"/>
    <property type="match status" value="1"/>
</dbReference>
<feature type="short sequence motif" description="GXSXG" evidence="5">
    <location>
        <begin position="660"/>
        <end position="664"/>
    </location>
</feature>
<feature type="compositionally biased region" description="Basic residues" evidence="6">
    <location>
        <begin position="291"/>
        <end position="308"/>
    </location>
</feature>
<feature type="region of interest" description="Disordered" evidence="6">
    <location>
        <begin position="381"/>
        <end position="400"/>
    </location>
</feature>
<dbReference type="Pfam" id="PF01734">
    <property type="entry name" value="Patatin"/>
    <property type="match status" value="1"/>
</dbReference>
<feature type="region of interest" description="Disordered" evidence="6">
    <location>
        <begin position="406"/>
        <end position="434"/>
    </location>
</feature>
<dbReference type="OrthoDB" id="10021675at2759"/>
<dbReference type="AlphaFoldDB" id="A0A183T4X3"/>
<feature type="region of interest" description="Disordered" evidence="6">
    <location>
        <begin position="291"/>
        <end position="375"/>
    </location>
</feature>
<evidence type="ECO:0000256" key="5">
    <source>
        <dbReference type="PROSITE-ProRule" id="PRU01161"/>
    </source>
</evidence>
<reference evidence="10" key="1">
    <citation type="submission" date="2016-06" db="UniProtKB">
        <authorList>
            <consortium name="WormBaseParasite"/>
        </authorList>
    </citation>
    <scope>IDENTIFICATION</scope>
</reference>